<dbReference type="Proteomes" id="UP000278807">
    <property type="component" value="Unassembled WGS sequence"/>
</dbReference>
<dbReference type="STRING" id="102285.A0A158QI31"/>
<organism evidence="4">
    <name type="scientific">Rodentolepis nana</name>
    <name type="common">Dwarf tapeworm</name>
    <name type="synonym">Hymenolepis nana</name>
    <dbReference type="NCBI Taxonomy" id="102285"/>
    <lineage>
        <taxon>Eukaryota</taxon>
        <taxon>Metazoa</taxon>
        <taxon>Spiralia</taxon>
        <taxon>Lophotrochozoa</taxon>
        <taxon>Platyhelminthes</taxon>
        <taxon>Cestoda</taxon>
        <taxon>Eucestoda</taxon>
        <taxon>Cyclophyllidea</taxon>
        <taxon>Hymenolepididae</taxon>
        <taxon>Rodentolepis</taxon>
    </lineage>
</organism>
<dbReference type="InterPro" id="IPR013783">
    <property type="entry name" value="Ig-like_fold"/>
</dbReference>
<dbReference type="AlphaFoldDB" id="A0A158QI31"/>
<accession>A0A158QI31</accession>
<dbReference type="PROSITE" id="PS50835">
    <property type="entry name" value="IG_LIKE"/>
    <property type="match status" value="2"/>
</dbReference>
<dbReference type="InterPro" id="IPR003599">
    <property type="entry name" value="Ig_sub"/>
</dbReference>
<dbReference type="InterPro" id="IPR036179">
    <property type="entry name" value="Ig-like_dom_sf"/>
</dbReference>
<dbReference type="SUPFAM" id="SSF48726">
    <property type="entry name" value="Immunoglobulin"/>
    <property type="match status" value="1"/>
</dbReference>
<reference evidence="2 3" key="2">
    <citation type="submission" date="2018-11" db="EMBL/GenBank/DDBJ databases">
        <authorList>
            <consortium name="Pathogen Informatics"/>
        </authorList>
    </citation>
    <scope>NUCLEOTIDE SEQUENCE [LARGE SCALE GENOMIC DNA]</scope>
</reference>
<evidence type="ECO:0000313" key="3">
    <source>
        <dbReference type="Proteomes" id="UP000278807"/>
    </source>
</evidence>
<reference evidence="4" key="1">
    <citation type="submission" date="2016-04" db="UniProtKB">
        <authorList>
            <consortium name="WormBaseParasite"/>
        </authorList>
    </citation>
    <scope>IDENTIFICATION</scope>
</reference>
<evidence type="ECO:0000313" key="4">
    <source>
        <dbReference type="WBParaSite" id="HNAJ_0000860801-mRNA-1"/>
    </source>
</evidence>
<keyword evidence="3" id="KW-1185">Reference proteome</keyword>
<evidence type="ECO:0000313" key="2">
    <source>
        <dbReference type="EMBL" id="VDO04623.1"/>
    </source>
</evidence>
<dbReference type="InterPro" id="IPR007110">
    <property type="entry name" value="Ig-like_dom"/>
</dbReference>
<feature type="domain" description="Ig-like" evidence="1">
    <location>
        <begin position="489"/>
        <end position="573"/>
    </location>
</feature>
<dbReference type="WBParaSite" id="HNAJ_0000860801-mRNA-1">
    <property type="protein sequence ID" value="HNAJ_0000860801-mRNA-1"/>
    <property type="gene ID" value="HNAJ_0000860801"/>
</dbReference>
<proteinExistence type="predicted"/>
<evidence type="ECO:0000259" key="1">
    <source>
        <dbReference type="PROSITE" id="PS50835"/>
    </source>
</evidence>
<feature type="domain" description="Ig-like" evidence="1">
    <location>
        <begin position="685"/>
        <end position="789"/>
    </location>
</feature>
<gene>
    <name evidence="2" type="ORF">HNAJ_LOCUS8604</name>
</gene>
<dbReference type="Gene3D" id="2.60.40.10">
    <property type="entry name" value="Immunoglobulins"/>
    <property type="match status" value="1"/>
</dbReference>
<dbReference type="OrthoDB" id="6241182at2759"/>
<dbReference type="EMBL" id="UZAE01012335">
    <property type="protein sequence ID" value="VDO04623.1"/>
    <property type="molecule type" value="Genomic_DNA"/>
</dbReference>
<sequence>MKPLESVRAWVMSKTDSLLHILIFCQHSDSSGVINEDDINVELLSYGCDPDAAPNVVAAFGLSGKDAILNKIPEHSGVERMTYGLAVNIILKDYSTFYRYDLQAAIGENRTSLLVVPPSGNLRLKEEIEGAKFDVFMTKYYTTQDSDNIRAEIQVALLSPILLDHLNCTNGSLKLTPSWGPDDAQNKTLKHTPTVFDLTAPKYMKKLNFTIDVVIGENCKRTEFSLPNPHHETINIEFENTTGILSWEFVSPELQPAVSEYTVDVTLEDIGCGTRDNVTLNYLAALNCTKTRGCTTHLWSVEQFLNKRDILANYIITISPNYDSFYSGNSVSGAPSQLKFTHGEQGHSSISLSGESMSPWTQAVVLQPSRKAQCAEVIPEEMDASFELTAYAILAHGKVELPLEDVRFEKLFPSTYGMGGTYKVTNLQPGREYKIKGFIKYPGNLSDLVSEEVTFTTPDDTLYFDIINFEKELFLLIVKSKYSFFSLTPEIIVSEKYIRKDVGDSLLFNCSAAVGTDPRFRKDVRWLRSGEGSESMPEGAFSLTAAFPDDRGFLTASLSIPKIDDTHAGLYCCSPEPPVEHFYGQTPTCVGFRLIVNDLKLDRYYLEANPGMAVSVTCSTKREGELQWRGPDRNLIASTQTRHISASNLNGGTQSLILLLNEVGSENVGEYQCCFQPKEGEARTPETFSLRLKESLFVRRQIQPITSLRFGEIETLTCVSSKPAGEKQPRLKWYRIQPASPGSNPSNVTLESVGSFDDGHLEVIEETDASCEAILRVKLTPASRGRYVCASFTEEVVDLASEDKILKEELLQKAVQHVPSDVSYNSAVEISEPISYQNGEGVTLRCTGYPSHAGEHLEWGLKEFPTDDTYVFNGNSQDLLVLADKERISHIMSCFRPNLTKSIANWPGAEVYNPLSARHELYSPDEIEIIALSTLIEDPICQAAIGQLVCFYRSHTPRSASSSSHPTSLAMLTEVGPNSRKLSTTTEAKISLDSIRKAYSNQNLQGSASMQKPGPNKSISIYRHEIFTSLLVALITAITASHVV</sequence>
<dbReference type="SMART" id="SM00409">
    <property type="entry name" value="IG"/>
    <property type="match status" value="3"/>
</dbReference>
<protein>
    <submittedName>
        <fullName evidence="4">Ig-like domain-containing protein</fullName>
    </submittedName>
</protein>
<name>A0A158QI31_RODNA</name>